<accession>A0A0C5VCA6</accession>
<dbReference type="Pfam" id="PF22741">
    <property type="entry name" value="PTP-NADK"/>
    <property type="match status" value="1"/>
</dbReference>
<dbReference type="InterPro" id="IPR029021">
    <property type="entry name" value="Prot-tyrosine_phosphatase-like"/>
</dbReference>
<dbReference type="KEGG" id="gsn:YC6258_00076"/>
<proteinExistence type="predicted"/>
<evidence type="ECO:0000259" key="1">
    <source>
        <dbReference type="Pfam" id="PF22741"/>
    </source>
</evidence>
<feature type="domain" description="DSP-PTPase phosphatase fused to NAD+ Kinase" evidence="1">
    <location>
        <begin position="14"/>
        <end position="114"/>
    </location>
</feature>
<organism evidence="2 3">
    <name type="scientific">Gynuella sunshinyii YC6258</name>
    <dbReference type="NCBI Taxonomy" id="1445510"/>
    <lineage>
        <taxon>Bacteria</taxon>
        <taxon>Pseudomonadati</taxon>
        <taxon>Pseudomonadota</taxon>
        <taxon>Gammaproteobacteria</taxon>
        <taxon>Oceanospirillales</taxon>
        <taxon>Saccharospirillaceae</taxon>
        <taxon>Gynuella</taxon>
    </lineage>
</organism>
<protein>
    <recommendedName>
        <fullName evidence="1">DSP-PTPase phosphatase fused to NAD+ Kinase domain-containing protein</fullName>
    </recommendedName>
</protein>
<reference evidence="2 3" key="1">
    <citation type="submission" date="2014-01" db="EMBL/GenBank/DDBJ databases">
        <title>Full genme sequencing of cellulolytic bacterium Gynuella sunshinyii YC6258T gen. nov., sp. nov.</title>
        <authorList>
            <person name="Khan H."/>
            <person name="Chung E.J."/>
            <person name="Chung Y.R."/>
        </authorList>
    </citation>
    <scope>NUCLEOTIDE SEQUENCE [LARGE SCALE GENOMIC DNA]</scope>
    <source>
        <strain evidence="2 3">YC6258</strain>
    </source>
</reference>
<dbReference type="CDD" id="cd14503">
    <property type="entry name" value="PTP-bact"/>
    <property type="match status" value="1"/>
</dbReference>
<sequence>MLNSIKNFIQLTPEFATSGQPTADEFTAIAAAGFRHVINLAMPDHPQALVHEGALVTSLGMNYIHIPVAFDQPRKDQLRMFCQVLQFIRHEKVFVHCIMNYRVSAFMFHYLTKVEHRSERAARSPMFEQWHPDEVWKELLSWSAEDIGLNQ</sequence>
<dbReference type="EMBL" id="CP007142">
    <property type="protein sequence ID" value="AJQ92132.1"/>
    <property type="molecule type" value="Genomic_DNA"/>
</dbReference>
<dbReference type="InterPro" id="IPR055214">
    <property type="entry name" value="PTP-NADK"/>
</dbReference>
<dbReference type="RefSeq" id="WP_052829957.1">
    <property type="nucleotide sequence ID" value="NZ_CP007142.1"/>
</dbReference>
<dbReference type="Proteomes" id="UP000032266">
    <property type="component" value="Chromosome"/>
</dbReference>
<name>A0A0C5VCA6_9GAMM</name>
<keyword evidence="3" id="KW-1185">Reference proteome</keyword>
<evidence type="ECO:0000313" key="3">
    <source>
        <dbReference type="Proteomes" id="UP000032266"/>
    </source>
</evidence>
<dbReference type="AlphaFoldDB" id="A0A0C5VCA6"/>
<dbReference type="HOGENOM" id="CLU_105726_0_0_6"/>
<gene>
    <name evidence="2" type="ORF">YC6258_00076</name>
</gene>
<dbReference type="OrthoDB" id="7391097at2"/>
<dbReference type="Gene3D" id="3.90.190.10">
    <property type="entry name" value="Protein tyrosine phosphatase superfamily"/>
    <property type="match status" value="1"/>
</dbReference>
<dbReference type="SUPFAM" id="SSF52799">
    <property type="entry name" value="(Phosphotyrosine protein) phosphatases II"/>
    <property type="match status" value="1"/>
</dbReference>
<evidence type="ECO:0000313" key="2">
    <source>
        <dbReference type="EMBL" id="AJQ92132.1"/>
    </source>
</evidence>
<dbReference type="STRING" id="1445510.YC6258_00076"/>